<evidence type="ECO:0000313" key="2">
    <source>
        <dbReference type="Proteomes" id="UP001159364"/>
    </source>
</evidence>
<dbReference type="AlphaFoldDB" id="A0AAV8S639"/>
<sequence length="172" mass="19110">MGNCAVHQNTRRIDGGGCLNTSLTAKVIHIDGELEEFKQPLKASFVLSQNPTCFLCSSESMDINCHLPPVPNDEALQLGQIYFLIPLAKFHARLSLQELCVLAIKANAALADHHQSHVMVCPLNAKSSFSWKNASKFHEGNHRYSSIQINLTLLMSIFRRGIAISNRSRLQV</sequence>
<dbReference type="PANTHER" id="PTHR33052">
    <property type="entry name" value="DUF4228 DOMAIN PROTEIN-RELATED"/>
    <property type="match status" value="1"/>
</dbReference>
<dbReference type="EMBL" id="JAIWQS010000133">
    <property type="protein sequence ID" value="KAJ8747639.1"/>
    <property type="molecule type" value="Genomic_DNA"/>
</dbReference>
<evidence type="ECO:0000313" key="1">
    <source>
        <dbReference type="EMBL" id="KAJ8747639.1"/>
    </source>
</evidence>
<dbReference type="Pfam" id="PF14009">
    <property type="entry name" value="PADRE"/>
    <property type="match status" value="1"/>
</dbReference>
<name>A0AAV8S639_9ROSI</name>
<comment type="caution">
    <text evidence="1">The sequence shown here is derived from an EMBL/GenBank/DDBJ whole genome shotgun (WGS) entry which is preliminary data.</text>
</comment>
<accession>A0AAV8S639</accession>
<proteinExistence type="predicted"/>
<dbReference type="InterPro" id="IPR025322">
    <property type="entry name" value="PADRE_dom"/>
</dbReference>
<protein>
    <submittedName>
        <fullName evidence="1">Uncharacterized protein</fullName>
    </submittedName>
</protein>
<organism evidence="1 2">
    <name type="scientific">Erythroxylum novogranatense</name>
    <dbReference type="NCBI Taxonomy" id="1862640"/>
    <lineage>
        <taxon>Eukaryota</taxon>
        <taxon>Viridiplantae</taxon>
        <taxon>Streptophyta</taxon>
        <taxon>Embryophyta</taxon>
        <taxon>Tracheophyta</taxon>
        <taxon>Spermatophyta</taxon>
        <taxon>Magnoliopsida</taxon>
        <taxon>eudicotyledons</taxon>
        <taxon>Gunneridae</taxon>
        <taxon>Pentapetalae</taxon>
        <taxon>rosids</taxon>
        <taxon>fabids</taxon>
        <taxon>Malpighiales</taxon>
        <taxon>Erythroxylaceae</taxon>
        <taxon>Erythroxylum</taxon>
    </lineage>
</organism>
<gene>
    <name evidence="1" type="ORF">K2173_012815</name>
</gene>
<reference evidence="1 2" key="1">
    <citation type="submission" date="2021-09" db="EMBL/GenBank/DDBJ databases">
        <title>Genomic insights and catalytic innovation underlie evolution of tropane alkaloids biosynthesis.</title>
        <authorList>
            <person name="Wang Y.-J."/>
            <person name="Tian T."/>
            <person name="Huang J.-P."/>
            <person name="Huang S.-X."/>
        </authorList>
    </citation>
    <scope>NUCLEOTIDE SEQUENCE [LARGE SCALE GENOMIC DNA]</scope>
    <source>
        <strain evidence="1">KIB-2018</strain>
        <tissue evidence="1">Leaf</tissue>
    </source>
</reference>
<dbReference type="Proteomes" id="UP001159364">
    <property type="component" value="Unassembled WGS sequence"/>
</dbReference>
<keyword evidence="2" id="KW-1185">Reference proteome</keyword>